<organism evidence="1 2">
    <name type="scientific">Tigriopus californicus</name>
    <name type="common">Marine copepod</name>
    <dbReference type="NCBI Taxonomy" id="6832"/>
    <lineage>
        <taxon>Eukaryota</taxon>
        <taxon>Metazoa</taxon>
        <taxon>Ecdysozoa</taxon>
        <taxon>Arthropoda</taxon>
        <taxon>Crustacea</taxon>
        <taxon>Multicrustacea</taxon>
        <taxon>Hexanauplia</taxon>
        <taxon>Copepoda</taxon>
        <taxon>Harpacticoida</taxon>
        <taxon>Harpacticidae</taxon>
        <taxon>Tigriopus</taxon>
    </lineage>
</organism>
<evidence type="ECO:0000313" key="2">
    <source>
        <dbReference type="Proteomes" id="UP000318571"/>
    </source>
</evidence>
<comment type="caution">
    <text evidence="1">The sequence shown here is derived from an EMBL/GenBank/DDBJ whole genome shotgun (WGS) entry which is preliminary data.</text>
</comment>
<dbReference type="Proteomes" id="UP000318571">
    <property type="component" value="Chromosome 1"/>
</dbReference>
<keyword evidence="2" id="KW-1185">Reference proteome</keyword>
<gene>
    <name evidence="1" type="ORF">TCAL_04676</name>
</gene>
<accession>A0A553NTY3</accession>
<name>A0A553NTY3_TIGCA</name>
<dbReference type="AlphaFoldDB" id="A0A553NTY3"/>
<evidence type="ECO:0000313" key="1">
    <source>
        <dbReference type="EMBL" id="TRY68891.1"/>
    </source>
</evidence>
<proteinExistence type="predicted"/>
<dbReference type="EMBL" id="VCGU01000010">
    <property type="protein sequence ID" value="TRY68891.1"/>
    <property type="molecule type" value="Genomic_DNA"/>
</dbReference>
<reference evidence="1 2" key="1">
    <citation type="journal article" date="2018" name="Nat. Ecol. Evol.">
        <title>Genomic signatures of mitonuclear coevolution across populations of Tigriopus californicus.</title>
        <authorList>
            <person name="Barreto F.S."/>
            <person name="Watson E.T."/>
            <person name="Lima T.G."/>
            <person name="Willett C.S."/>
            <person name="Edmands S."/>
            <person name="Li W."/>
            <person name="Burton R.S."/>
        </authorList>
    </citation>
    <scope>NUCLEOTIDE SEQUENCE [LARGE SCALE GENOMIC DNA]</scope>
    <source>
        <strain evidence="1 2">San Diego</strain>
    </source>
</reference>
<protein>
    <submittedName>
        <fullName evidence="1">Uncharacterized protein</fullName>
    </submittedName>
</protein>
<sequence length="105" mass="12108">MKFLMVYCEKARIGGDKGLEQMYTAVSGLSNDEHESLLSFLDTKSTEMSPQQDLILLRVNHMPILNFLTDNCGYELMGSDPKMEKIVPKMEGKTRFLFIYHLQKK</sequence>